<keyword evidence="2" id="KW-0732">Signal</keyword>
<protein>
    <submittedName>
        <fullName evidence="9">EscC/YscC/HrcC family type III secretion system outer membrane ring protein</fullName>
    </submittedName>
</protein>
<dbReference type="InterPro" id="IPR004846">
    <property type="entry name" value="T2SS/T3SS_dom"/>
</dbReference>
<dbReference type="GO" id="GO:0015627">
    <property type="term" value="C:type II protein secretion system complex"/>
    <property type="evidence" value="ECO:0007669"/>
    <property type="project" value="TreeGrafter"/>
</dbReference>
<keyword evidence="5" id="KW-0472">Membrane</keyword>
<dbReference type="Proteomes" id="UP000319732">
    <property type="component" value="Unassembled WGS sequence"/>
</dbReference>
<evidence type="ECO:0000259" key="7">
    <source>
        <dbReference type="Pfam" id="PF03958"/>
    </source>
</evidence>
<name>A0A545U3M0_9GAMM</name>
<dbReference type="OrthoDB" id="9775455at2"/>
<keyword evidence="5" id="KW-0812">Transmembrane</keyword>
<dbReference type="InterPro" id="IPR050810">
    <property type="entry name" value="Bact_Secretion_Sys_Channel"/>
</dbReference>
<comment type="similarity">
    <text evidence="3">Belongs to the bacterial secretin family.</text>
</comment>
<dbReference type="PRINTS" id="PR01337">
    <property type="entry name" value="TYPE3OMGPROT"/>
</dbReference>
<dbReference type="NCBIfam" id="TIGR02516">
    <property type="entry name" value="type_III_yscC"/>
    <property type="match status" value="1"/>
</dbReference>
<proteinExistence type="inferred from homology"/>
<accession>A0A545U3M0</accession>
<dbReference type="GO" id="GO:0009279">
    <property type="term" value="C:cell outer membrane"/>
    <property type="evidence" value="ECO:0007669"/>
    <property type="project" value="UniProtKB-SubCell"/>
</dbReference>
<comment type="caution">
    <text evidence="9">The sequence shown here is derived from an EMBL/GenBank/DDBJ whole genome shotgun (WGS) entry which is preliminary data.</text>
</comment>
<dbReference type="InterPro" id="IPR038591">
    <property type="entry name" value="NolW-like_sf"/>
</dbReference>
<reference evidence="9 10" key="1">
    <citation type="submission" date="2019-06" db="EMBL/GenBank/DDBJ databases">
        <title>Whole genome sequence for Cellvibrionaceae sp. R142.</title>
        <authorList>
            <person name="Wang G."/>
        </authorList>
    </citation>
    <scope>NUCLEOTIDE SEQUENCE [LARGE SCALE GENOMIC DNA]</scope>
    <source>
        <strain evidence="9 10">R142</strain>
    </source>
</reference>
<feature type="transmembrane region" description="Helical" evidence="5">
    <location>
        <begin position="21"/>
        <end position="40"/>
    </location>
</feature>
<keyword evidence="10" id="KW-1185">Reference proteome</keyword>
<dbReference type="InterPro" id="IPR005644">
    <property type="entry name" value="NolW-like"/>
</dbReference>
<evidence type="ECO:0000256" key="4">
    <source>
        <dbReference type="RuleBase" id="RU004004"/>
    </source>
</evidence>
<dbReference type="Gene3D" id="3.30.1370.120">
    <property type="match status" value="2"/>
</dbReference>
<organism evidence="9 10">
    <name type="scientific">Exilibacterium tricleocarpae</name>
    <dbReference type="NCBI Taxonomy" id="2591008"/>
    <lineage>
        <taxon>Bacteria</taxon>
        <taxon>Pseudomonadati</taxon>
        <taxon>Pseudomonadota</taxon>
        <taxon>Gammaproteobacteria</taxon>
        <taxon>Cellvibrionales</taxon>
        <taxon>Cellvibrionaceae</taxon>
        <taxon>Exilibacterium</taxon>
    </lineage>
</organism>
<dbReference type="Pfam" id="PF00263">
    <property type="entry name" value="Secretin"/>
    <property type="match status" value="1"/>
</dbReference>
<dbReference type="InterPro" id="IPR003522">
    <property type="entry name" value="T3SS_OM_pore_YscC"/>
</dbReference>
<dbReference type="RefSeq" id="WP_142903150.1">
    <property type="nucleotide sequence ID" value="NZ_ML660089.1"/>
</dbReference>
<keyword evidence="4" id="KW-0813">Transport</keyword>
<dbReference type="PANTHER" id="PTHR30332">
    <property type="entry name" value="PROBABLE GENERAL SECRETION PATHWAY PROTEIN D"/>
    <property type="match status" value="1"/>
</dbReference>
<dbReference type="Pfam" id="PF03958">
    <property type="entry name" value="Secretin_N"/>
    <property type="match status" value="1"/>
</dbReference>
<feature type="domain" description="Type II/III secretion system secretin-like" evidence="6">
    <location>
        <begin position="364"/>
        <end position="520"/>
    </location>
</feature>
<evidence type="ECO:0000256" key="5">
    <source>
        <dbReference type="SAM" id="Phobius"/>
    </source>
</evidence>
<dbReference type="PANTHER" id="PTHR30332:SF5">
    <property type="entry name" value="SPI-1 TYPE 3 SECRETION SYSTEM SECRETIN"/>
    <property type="match status" value="1"/>
</dbReference>
<dbReference type="InterPro" id="IPR055397">
    <property type="entry name" value="TraK_C"/>
</dbReference>
<gene>
    <name evidence="9" type="ORF">FKG94_05230</name>
</gene>
<evidence type="ECO:0000259" key="6">
    <source>
        <dbReference type="Pfam" id="PF00263"/>
    </source>
</evidence>
<sequence>MNNSKLLLCTGEGRKKPLRKVGISTVFIILVLAGFSTSAGTPEFWTKSGFSFKGQDTPLIELLQEFALSYGVELLVSPGVSGYVDGWHRSDAGDEFLSQLGLKYQFQWFVFKGKLYISPLSDSVVKRVKVDRKSLISVEEALKGVDLLDKRFGWGQLKDEGVVLVSGPSKYVEFVTNLIGEKEDAKNEKEVMVFPLKHASVVDREIDLRDKKLVIPGAATILKKLLEGRNADALSMSSSKPLDDADSVVDLQKESYTKGGGKIEVEGDVRTNSIVIRDVRKKRDFYRKMIRKIDVEKKLIEIEAIIVDIDRQDLQEFGVDWQAFDVDGYNINLMNSLIQLNQSVSGAATIEISDTGSFQAMLQALESKGSVSIMANTSILTMENQPAVFDLSETQFIQTVGERVVDVEQVTAGTLLHVIPRNIGENVESQIQLSIDIEDGQVVRNREEDLPRIKKISINTSAVVDEGRSLVVGGYNIQQDTRYKNKVPILGDIPALGKLFSSKQKIASKKERLFIITPRISSLADIAALDSPATYGESLKKVSNGKNRTVAEKIRKVFRGLALEKITTGYEMKNMEVGRNPITCNIEGVEADVESLQYIVGEGLEIFVSTLENTTEDFINLDEELCSDNRVLAVSFWPRIRLSPAEKTEIYVAKFLNGKNKSFRPSLLAN</sequence>
<evidence type="ECO:0000256" key="1">
    <source>
        <dbReference type="ARBA" id="ARBA00004442"/>
    </source>
</evidence>
<keyword evidence="5" id="KW-1133">Transmembrane helix</keyword>
<dbReference type="EMBL" id="VHSG01000006">
    <property type="protein sequence ID" value="TQV84070.1"/>
    <property type="molecule type" value="Genomic_DNA"/>
</dbReference>
<evidence type="ECO:0000259" key="8">
    <source>
        <dbReference type="Pfam" id="PF23536"/>
    </source>
</evidence>
<dbReference type="AlphaFoldDB" id="A0A545U3M0"/>
<dbReference type="Pfam" id="PF23536">
    <property type="entry name" value="TraK_C"/>
    <property type="match status" value="1"/>
</dbReference>
<evidence type="ECO:0000256" key="2">
    <source>
        <dbReference type="ARBA" id="ARBA00022729"/>
    </source>
</evidence>
<comment type="subcellular location">
    <subcellularLocation>
        <location evidence="1 4">Cell outer membrane</location>
    </subcellularLocation>
</comment>
<dbReference type="GO" id="GO:0009306">
    <property type="term" value="P:protein secretion"/>
    <property type="evidence" value="ECO:0007669"/>
    <property type="project" value="InterPro"/>
</dbReference>
<evidence type="ECO:0000256" key="3">
    <source>
        <dbReference type="RuleBase" id="RU004003"/>
    </source>
</evidence>
<evidence type="ECO:0000313" key="10">
    <source>
        <dbReference type="Proteomes" id="UP000319732"/>
    </source>
</evidence>
<feature type="domain" description="NolW-like" evidence="7">
    <location>
        <begin position="192"/>
        <end position="297"/>
    </location>
</feature>
<feature type="domain" description="TraK C-terminal" evidence="8">
    <location>
        <begin position="550"/>
        <end position="653"/>
    </location>
</feature>
<evidence type="ECO:0000313" key="9">
    <source>
        <dbReference type="EMBL" id="TQV84070.1"/>
    </source>
</evidence>
<dbReference type="Gene3D" id="3.55.50.30">
    <property type="match status" value="1"/>
</dbReference>